<sequence length="99" mass="12267">MQQIKRNIQLNQQYSEAERYDQNLKSISRNTWWHESKSKYDKVNELKFMNKVYSKEVENAYQELKKRRNCMLKDLYEKEAREWEQELRAKGLAIYKNKL</sequence>
<dbReference type="PANTHER" id="PTHR35818:SF1">
    <property type="entry name" value="CILIA- AND FLAGELLA-ASSOCIATED PROTEIN 141"/>
    <property type="match status" value="1"/>
</dbReference>
<gene>
    <name evidence="1" type="ORF">PPRIM_AZ9-3.1.T1220061</name>
</gene>
<proteinExistence type="predicted"/>
<accession>A0A8S1PM88</accession>
<keyword evidence="2" id="KW-1185">Reference proteome</keyword>
<dbReference type="Proteomes" id="UP000688137">
    <property type="component" value="Unassembled WGS sequence"/>
</dbReference>
<dbReference type="PANTHER" id="PTHR35818">
    <property type="entry name" value="C1ORF189"/>
    <property type="match status" value="1"/>
</dbReference>
<dbReference type="Pfam" id="PF15104">
    <property type="entry name" value="CFAP141"/>
    <property type="match status" value="1"/>
</dbReference>
<evidence type="ECO:0000313" key="2">
    <source>
        <dbReference type="Proteomes" id="UP000688137"/>
    </source>
</evidence>
<comment type="caution">
    <text evidence="1">The sequence shown here is derived from an EMBL/GenBank/DDBJ whole genome shotgun (WGS) entry which is preliminary data.</text>
</comment>
<dbReference type="AlphaFoldDB" id="A0A8S1PM88"/>
<dbReference type="InterPro" id="IPR029375">
    <property type="entry name" value="CFAP141"/>
</dbReference>
<reference evidence="1" key="1">
    <citation type="submission" date="2021-01" db="EMBL/GenBank/DDBJ databases">
        <authorList>
            <consortium name="Genoscope - CEA"/>
            <person name="William W."/>
        </authorList>
    </citation>
    <scope>NUCLEOTIDE SEQUENCE</scope>
</reference>
<dbReference type="EMBL" id="CAJJDM010000125">
    <property type="protein sequence ID" value="CAD8103843.1"/>
    <property type="molecule type" value="Genomic_DNA"/>
</dbReference>
<evidence type="ECO:0000313" key="1">
    <source>
        <dbReference type="EMBL" id="CAD8103843.1"/>
    </source>
</evidence>
<name>A0A8S1PM88_PARPR</name>
<protein>
    <submittedName>
        <fullName evidence="1">Uncharacterized protein</fullName>
    </submittedName>
</protein>
<organism evidence="1 2">
    <name type="scientific">Paramecium primaurelia</name>
    <dbReference type="NCBI Taxonomy" id="5886"/>
    <lineage>
        <taxon>Eukaryota</taxon>
        <taxon>Sar</taxon>
        <taxon>Alveolata</taxon>
        <taxon>Ciliophora</taxon>
        <taxon>Intramacronucleata</taxon>
        <taxon>Oligohymenophorea</taxon>
        <taxon>Peniculida</taxon>
        <taxon>Parameciidae</taxon>
        <taxon>Paramecium</taxon>
    </lineage>
</organism>